<dbReference type="SUPFAM" id="SSF49785">
    <property type="entry name" value="Galactose-binding domain-like"/>
    <property type="match status" value="1"/>
</dbReference>
<feature type="chain" id="PRO_5030022752" evidence="1">
    <location>
        <begin position="25"/>
        <end position="940"/>
    </location>
</feature>
<sequence length="940" mass="103825">MLACFRFHKVFVAGALLGSMPVVAQQDSSLLLWYKQPATKWTEALPIGNGSIGGMVYGGVQEEHIQFNEATLWTGRPRAYAREGAVEYLQPIRSLLAAGKQQQAEALAGEHFMGLKDIDDHVYAVQKKSWLQKVRQDTSLAMPGVDVHTWKKMRLPVLNGWEAAGLEGLDGAVWFRTGFELPAAWKGRNLVLALGKIRDIDFTYVNGGLVGSGEGGTNKRVYTIAAGAVKEGVNDIAIQVINFYDKGGFAGVKNDERIFTVYPEGMKASEGIALSLEWRYFVQDDSPPAYPQYQGSYQPFGDLFLRFPGMGNVTGYTRTLDIANALAEVKYSANGVGYTRTYFASAADKIMVLRVAADKHAAVSVAGVLGAAHKDCQVQRLNDSTLRLQVQVKNGALHGVAYLKVRAKGGKVHVQQNELVVTGADEVFFYLAAATNYKNYQDVSGNPDAICAQRMRALVNLSYTAMKVKHVRDYKDYFSPFAISLGAHNRTELPTDERIRQFTPATDAGLLSLYMQYGRYLLISSSRAGGQAANLQGIWNDLLTPPWGSKYTTNINLQMNYWPVDLLHLSDCSRPLFEMIKELSVAGKATAAAHYGAPGWVLHHNTDLWRGTAPINASNHGIWVTGAAWLCHHIWDHYQFTLDKAFLKVYYPVMKSAALFFDHFLVKDSATGWLISTPSNSPEQGGLVAGPAMDHQIIRDLYRNCIAAAAVLQVDKEQVLQWATTCGKIAPNQVGKYGQLQEWMQDKDDTSNTHRHVSHLWALYPGKEITPQTPDLYRAARRSLLYRGDGGTGWSLAWKVNLWARLHEGDHAMLMLSHLLTPAEHNGVEQGGVYQNLFDAHPPFQIDGNFGGAAGLAEMLVQSEGEEIELLPALPTALSEGSVKGIRARGGFELNFNWIDGHLQQVQVRSLVTGICRLVYKGQHRSLPVTSGGTYIVRWD</sequence>
<dbReference type="RefSeq" id="WP_076380178.1">
    <property type="nucleotide sequence ID" value="NZ_AP017422.1"/>
</dbReference>
<evidence type="ECO:0000259" key="2">
    <source>
        <dbReference type="Pfam" id="PF14498"/>
    </source>
</evidence>
<dbReference type="GO" id="GO:0005975">
    <property type="term" value="P:carbohydrate metabolic process"/>
    <property type="evidence" value="ECO:0007669"/>
    <property type="project" value="InterPro"/>
</dbReference>
<dbReference type="KEGG" id="fln:FLA_1195"/>
<dbReference type="STRING" id="477680.SAMN05421788_105355"/>
<proteinExistence type="predicted"/>
<gene>
    <name evidence="5" type="ORF">SAMN05421788_105355</name>
</gene>
<dbReference type="OrthoDB" id="9768507at2"/>
<dbReference type="Pfam" id="PF21307">
    <property type="entry name" value="Glyco_hydro_95_C"/>
    <property type="match status" value="1"/>
</dbReference>
<dbReference type="Pfam" id="PF14498">
    <property type="entry name" value="Glyco_hyd_65N_2"/>
    <property type="match status" value="2"/>
</dbReference>
<dbReference type="Gene3D" id="2.60.120.260">
    <property type="entry name" value="Galactose-binding domain-like"/>
    <property type="match status" value="1"/>
</dbReference>
<keyword evidence="1" id="KW-0732">Signal</keyword>
<evidence type="ECO:0000313" key="5">
    <source>
        <dbReference type="EMBL" id="SIT22724.1"/>
    </source>
</evidence>
<evidence type="ECO:0000259" key="4">
    <source>
        <dbReference type="Pfam" id="PF22124"/>
    </source>
</evidence>
<dbReference type="Proteomes" id="UP000186917">
    <property type="component" value="Unassembled WGS sequence"/>
</dbReference>
<dbReference type="InterPro" id="IPR027414">
    <property type="entry name" value="GH95_N_dom"/>
</dbReference>
<dbReference type="InterPro" id="IPR049053">
    <property type="entry name" value="AFCA-like_C"/>
</dbReference>
<evidence type="ECO:0000256" key="1">
    <source>
        <dbReference type="SAM" id="SignalP"/>
    </source>
</evidence>
<feature type="domain" description="Glycosyl hydrolase family 95 catalytic" evidence="4">
    <location>
        <begin position="462"/>
        <end position="860"/>
    </location>
</feature>
<dbReference type="InterPro" id="IPR008928">
    <property type="entry name" value="6-hairpin_glycosidase_sf"/>
</dbReference>
<reference evidence="6" key="1">
    <citation type="submission" date="2017-01" db="EMBL/GenBank/DDBJ databases">
        <authorList>
            <person name="Varghese N."/>
            <person name="Submissions S."/>
        </authorList>
    </citation>
    <scope>NUCLEOTIDE SEQUENCE [LARGE SCALE GENOMIC DNA]</scope>
    <source>
        <strain evidence="6">DSM 21054</strain>
    </source>
</reference>
<dbReference type="SUPFAM" id="SSF48208">
    <property type="entry name" value="Six-hairpin glycosidases"/>
    <property type="match status" value="1"/>
</dbReference>
<feature type="domain" description="Alpha fucosidase A-like C-terminal" evidence="3">
    <location>
        <begin position="862"/>
        <end position="924"/>
    </location>
</feature>
<dbReference type="PANTHER" id="PTHR31084">
    <property type="entry name" value="ALPHA-L-FUCOSIDASE 2"/>
    <property type="match status" value="1"/>
</dbReference>
<feature type="domain" description="Glycosyl hydrolase family 95 N-terminal" evidence="2">
    <location>
        <begin position="294"/>
        <end position="440"/>
    </location>
</feature>
<evidence type="ECO:0000259" key="3">
    <source>
        <dbReference type="Pfam" id="PF21307"/>
    </source>
</evidence>
<keyword evidence="6" id="KW-1185">Reference proteome</keyword>
<protein>
    <submittedName>
        <fullName evidence="5">Alpha-L-fucosidase 2</fullName>
    </submittedName>
</protein>
<dbReference type="AlphaFoldDB" id="A0A173MCK2"/>
<dbReference type="Gene3D" id="1.50.10.10">
    <property type="match status" value="1"/>
</dbReference>
<feature type="domain" description="Glycosyl hydrolase family 95 N-terminal" evidence="2">
    <location>
        <begin position="32"/>
        <end position="115"/>
    </location>
</feature>
<accession>A0A173MCK2</accession>
<dbReference type="GO" id="GO:0004560">
    <property type="term" value="F:alpha-L-fucosidase activity"/>
    <property type="evidence" value="ECO:0007669"/>
    <property type="project" value="TreeGrafter"/>
</dbReference>
<dbReference type="InterPro" id="IPR012341">
    <property type="entry name" value="6hp_glycosidase-like_sf"/>
</dbReference>
<dbReference type="InterPro" id="IPR054363">
    <property type="entry name" value="GH95_cat"/>
</dbReference>
<dbReference type="EMBL" id="FTOR01000005">
    <property type="protein sequence ID" value="SIT22724.1"/>
    <property type="molecule type" value="Genomic_DNA"/>
</dbReference>
<name>A0A173MCK2_9BACT</name>
<dbReference type="InterPro" id="IPR008979">
    <property type="entry name" value="Galactose-bd-like_sf"/>
</dbReference>
<dbReference type="PANTHER" id="PTHR31084:SF0">
    <property type="entry name" value="ALPHA-L-FUCOSIDASE 2"/>
    <property type="match status" value="1"/>
</dbReference>
<organism evidence="5 6">
    <name type="scientific">Filimonas lacunae</name>
    <dbReference type="NCBI Taxonomy" id="477680"/>
    <lineage>
        <taxon>Bacteria</taxon>
        <taxon>Pseudomonadati</taxon>
        <taxon>Bacteroidota</taxon>
        <taxon>Chitinophagia</taxon>
        <taxon>Chitinophagales</taxon>
        <taxon>Chitinophagaceae</taxon>
        <taxon>Filimonas</taxon>
    </lineage>
</organism>
<dbReference type="Gene3D" id="2.70.98.50">
    <property type="entry name" value="putative glycoside hydrolase family protein from bacillus halodurans"/>
    <property type="match status" value="1"/>
</dbReference>
<feature type="signal peptide" evidence="1">
    <location>
        <begin position="1"/>
        <end position="24"/>
    </location>
</feature>
<evidence type="ECO:0000313" key="6">
    <source>
        <dbReference type="Proteomes" id="UP000186917"/>
    </source>
</evidence>
<dbReference type="Pfam" id="PF22124">
    <property type="entry name" value="Glyco_hydro_95_cat"/>
    <property type="match status" value="1"/>
</dbReference>